<evidence type="ECO:0000313" key="9">
    <source>
        <dbReference type="EMBL" id="MFC6362529.1"/>
    </source>
</evidence>
<keyword evidence="10" id="KW-1185">Reference proteome</keyword>
<dbReference type="InterPro" id="IPR016148">
    <property type="entry name" value="Pili_assmbl_chaperone_C"/>
</dbReference>
<dbReference type="Gene3D" id="2.60.40.10">
    <property type="entry name" value="Immunoglobulins"/>
    <property type="match status" value="2"/>
</dbReference>
<dbReference type="InterPro" id="IPR050643">
    <property type="entry name" value="Periplasmic_pilus_chap"/>
</dbReference>
<feature type="domain" description="Pili assembly chaperone C-terminal" evidence="8">
    <location>
        <begin position="167"/>
        <end position="233"/>
    </location>
</feature>
<dbReference type="Pfam" id="PF02753">
    <property type="entry name" value="PapD_C"/>
    <property type="match status" value="1"/>
</dbReference>
<evidence type="ECO:0000256" key="3">
    <source>
        <dbReference type="ARBA" id="ARBA00022729"/>
    </source>
</evidence>
<proteinExistence type="inferred from homology"/>
<dbReference type="Pfam" id="PF00345">
    <property type="entry name" value="PapD_N"/>
    <property type="match status" value="1"/>
</dbReference>
<feature type="signal peptide" evidence="6">
    <location>
        <begin position="1"/>
        <end position="18"/>
    </location>
</feature>
<dbReference type="PANTHER" id="PTHR30251:SF7">
    <property type="entry name" value="FIMBRIAE CHAPARONE"/>
    <property type="match status" value="1"/>
</dbReference>
<evidence type="ECO:0000256" key="6">
    <source>
        <dbReference type="SAM" id="SignalP"/>
    </source>
</evidence>
<dbReference type="InterPro" id="IPR036316">
    <property type="entry name" value="Pili_assmbl_chap_C_dom_sf"/>
</dbReference>
<gene>
    <name evidence="9" type="ORF">ACFP73_10540</name>
</gene>
<organism evidence="9 10">
    <name type="scientific">Tatumella punctata</name>
    <dbReference type="NCBI Taxonomy" id="399969"/>
    <lineage>
        <taxon>Bacteria</taxon>
        <taxon>Pseudomonadati</taxon>
        <taxon>Pseudomonadota</taxon>
        <taxon>Gammaproteobacteria</taxon>
        <taxon>Enterobacterales</taxon>
        <taxon>Erwiniaceae</taxon>
        <taxon>Tatumella</taxon>
    </lineage>
</organism>
<sequence length="241" mass="27370">MKKILFLGMFFVCLQAQAGLLINKTRLIFPGGDTTREITVMNVNHYPSFLQMWIDNGDVNNFKQDPEAPFIIIPPIFTLQPGEIKSLRVIYDGRKLPTDRESLYWINAYEVPAIRKNYTPEESLLMSMKMQIKLIYRPESLMQGAEKARQSVSCHINADNRSLLSCSNNSGYYISYSKVSLLINNKCFIAKSKLDLMLSPFSRQTFDLYPAAGSCPPGKNNIILKSIDDEGQTDVIQHDIS</sequence>
<dbReference type="InterPro" id="IPR008962">
    <property type="entry name" value="PapD-like_sf"/>
</dbReference>
<keyword evidence="5" id="KW-0143">Chaperone</keyword>
<evidence type="ECO:0000256" key="2">
    <source>
        <dbReference type="ARBA" id="ARBA00007399"/>
    </source>
</evidence>
<dbReference type="PANTHER" id="PTHR30251">
    <property type="entry name" value="PILUS ASSEMBLY CHAPERONE"/>
    <property type="match status" value="1"/>
</dbReference>
<protein>
    <submittedName>
        <fullName evidence="9">Molecular chaperone</fullName>
    </submittedName>
</protein>
<feature type="chain" id="PRO_5045535831" evidence="6">
    <location>
        <begin position="19"/>
        <end position="241"/>
    </location>
</feature>
<comment type="caution">
    <text evidence="9">The sequence shown here is derived from an EMBL/GenBank/DDBJ whole genome shotgun (WGS) entry which is preliminary data.</text>
</comment>
<dbReference type="PRINTS" id="PR00969">
    <property type="entry name" value="CHAPERONPILI"/>
</dbReference>
<evidence type="ECO:0000256" key="4">
    <source>
        <dbReference type="ARBA" id="ARBA00022764"/>
    </source>
</evidence>
<comment type="subcellular location">
    <subcellularLocation>
        <location evidence="1">Periplasm</location>
    </subcellularLocation>
</comment>
<dbReference type="EMBL" id="JBHSUC010000012">
    <property type="protein sequence ID" value="MFC6362529.1"/>
    <property type="molecule type" value="Genomic_DNA"/>
</dbReference>
<comment type="similarity">
    <text evidence="2">Belongs to the periplasmic pilus chaperone family.</text>
</comment>
<dbReference type="InterPro" id="IPR013783">
    <property type="entry name" value="Ig-like_fold"/>
</dbReference>
<accession>A0ABW1VR06</accession>
<evidence type="ECO:0000313" key="10">
    <source>
        <dbReference type="Proteomes" id="UP001596215"/>
    </source>
</evidence>
<name>A0ABW1VR06_9GAMM</name>
<evidence type="ECO:0000259" key="7">
    <source>
        <dbReference type="Pfam" id="PF00345"/>
    </source>
</evidence>
<evidence type="ECO:0000259" key="8">
    <source>
        <dbReference type="Pfam" id="PF02753"/>
    </source>
</evidence>
<dbReference type="SUPFAM" id="SSF49354">
    <property type="entry name" value="PapD-like"/>
    <property type="match status" value="1"/>
</dbReference>
<evidence type="ECO:0000256" key="1">
    <source>
        <dbReference type="ARBA" id="ARBA00004418"/>
    </source>
</evidence>
<dbReference type="InterPro" id="IPR016147">
    <property type="entry name" value="Pili_assmbl_chaperone_N"/>
</dbReference>
<dbReference type="InterPro" id="IPR001829">
    <property type="entry name" value="Pili_assmbl_chaperone_bac"/>
</dbReference>
<feature type="domain" description="Pili assembly chaperone N-terminal" evidence="7">
    <location>
        <begin position="20"/>
        <end position="141"/>
    </location>
</feature>
<dbReference type="SUPFAM" id="SSF49584">
    <property type="entry name" value="Periplasmic chaperone C-domain"/>
    <property type="match status" value="1"/>
</dbReference>
<dbReference type="Proteomes" id="UP001596215">
    <property type="component" value="Unassembled WGS sequence"/>
</dbReference>
<dbReference type="RefSeq" id="WP_343877992.1">
    <property type="nucleotide sequence ID" value="NZ_BAAAFW010000093.1"/>
</dbReference>
<keyword evidence="3 6" id="KW-0732">Signal</keyword>
<reference evidence="10" key="1">
    <citation type="journal article" date="2019" name="Int. J. Syst. Evol. Microbiol.">
        <title>The Global Catalogue of Microorganisms (GCM) 10K type strain sequencing project: providing services to taxonomists for standard genome sequencing and annotation.</title>
        <authorList>
            <consortium name="The Broad Institute Genomics Platform"/>
            <consortium name="The Broad Institute Genome Sequencing Center for Infectious Disease"/>
            <person name="Wu L."/>
            <person name="Ma J."/>
        </authorList>
    </citation>
    <scope>NUCLEOTIDE SEQUENCE [LARGE SCALE GENOMIC DNA]</scope>
    <source>
        <strain evidence="10">CGMCC 4.1530</strain>
    </source>
</reference>
<evidence type="ECO:0000256" key="5">
    <source>
        <dbReference type="ARBA" id="ARBA00023186"/>
    </source>
</evidence>
<keyword evidence="4" id="KW-0574">Periplasm</keyword>